<keyword evidence="8" id="KW-0963">Cytoplasm</keyword>
<dbReference type="InterPro" id="IPR016181">
    <property type="entry name" value="Acyl_CoA_acyltransferase"/>
</dbReference>
<proteinExistence type="inferred from homology"/>
<dbReference type="NCBIfam" id="NF003641">
    <property type="entry name" value="PRK05279.1"/>
    <property type="match status" value="1"/>
</dbReference>
<keyword evidence="11" id="KW-1185">Reference proteome</keyword>
<comment type="subcellular location">
    <subcellularLocation>
        <location evidence="8">Cytoplasm</location>
    </subcellularLocation>
</comment>
<comment type="catalytic activity">
    <reaction evidence="7 8">
        <text>L-glutamate + acetyl-CoA = N-acetyl-L-glutamate + CoA + H(+)</text>
        <dbReference type="Rhea" id="RHEA:24292"/>
        <dbReference type="ChEBI" id="CHEBI:15378"/>
        <dbReference type="ChEBI" id="CHEBI:29985"/>
        <dbReference type="ChEBI" id="CHEBI:44337"/>
        <dbReference type="ChEBI" id="CHEBI:57287"/>
        <dbReference type="ChEBI" id="CHEBI:57288"/>
        <dbReference type="EC" id="2.3.1.1"/>
    </reaction>
</comment>
<dbReference type="Proteomes" id="UP000244173">
    <property type="component" value="Chromosome"/>
</dbReference>
<dbReference type="Gene3D" id="3.40.1160.10">
    <property type="entry name" value="Acetylglutamate kinase-like"/>
    <property type="match status" value="1"/>
</dbReference>
<dbReference type="OrthoDB" id="9802238at2"/>
<comment type="miscellaneous">
    <text evidence="8">In bacteria which possess the bifunctional enzyme ornithine acetyltransferase/N-acetylglutamate synthase (ArgJ), ArgA fulfills an anaplerotic role.</text>
</comment>
<dbReference type="PANTHER" id="PTHR30602">
    <property type="entry name" value="AMINO-ACID ACETYLTRANSFERASE"/>
    <property type="match status" value="1"/>
</dbReference>
<dbReference type="Pfam" id="PF00583">
    <property type="entry name" value="Acetyltransf_1"/>
    <property type="match status" value="1"/>
</dbReference>
<organism evidence="10 11">
    <name type="scientific">Microvirgula aerodenitrificans</name>
    <dbReference type="NCBI Taxonomy" id="57480"/>
    <lineage>
        <taxon>Bacteria</taxon>
        <taxon>Pseudomonadati</taxon>
        <taxon>Pseudomonadota</taxon>
        <taxon>Betaproteobacteria</taxon>
        <taxon>Neisseriales</taxon>
        <taxon>Aquaspirillaceae</taxon>
        <taxon>Microvirgula</taxon>
    </lineage>
</organism>
<evidence type="ECO:0000259" key="9">
    <source>
        <dbReference type="PROSITE" id="PS51186"/>
    </source>
</evidence>
<evidence type="ECO:0000256" key="4">
    <source>
        <dbReference type="ARBA" id="ARBA00022605"/>
    </source>
</evidence>
<keyword evidence="6 8" id="KW-0012">Acyltransferase</keyword>
<keyword evidence="5 8" id="KW-0808">Transferase</keyword>
<comment type="similarity">
    <text evidence="2 8">Belongs to the acetyltransferase family. ArgA subfamily.</text>
</comment>
<dbReference type="CDD" id="cd04237">
    <property type="entry name" value="AAK_NAGS-ABP"/>
    <property type="match status" value="1"/>
</dbReference>
<dbReference type="EMBL" id="CP028519">
    <property type="protein sequence ID" value="AVY93133.1"/>
    <property type="molecule type" value="Genomic_DNA"/>
</dbReference>
<dbReference type="NCBIfam" id="TIGR01890">
    <property type="entry name" value="N-Ac-Glu-synth"/>
    <property type="match status" value="1"/>
</dbReference>
<evidence type="ECO:0000256" key="6">
    <source>
        <dbReference type="ARBA" id="ARBA00023315"/>
    </source>
</evidence>
<sequence length="437" mass="48736">MTSHEFVQCLREAAPYIHTFRGKTFVIGFGGEVVDQRRFASLSHDINLLVSLGVRIILVHGARPQVEAQLKFRGIARRFHQDYRLTDLASLEVVKQAIGYTRAEIEAQLSVAMPDSPMAGANLRVACGNFIIARPLGVIDGIDMQYSGQIRKLETAAIKARLDAGDLVLLSPLGYSPTGEIFNLRMEDVATQAAISLKADKLMFLVDSPSGVVDADGQRMKEFIVREAETWLQTEASHLSDEVRRSMNAAVLASRHGIKRAHLVAQSDGALLQELFTHDGSGTMIAPEALLVMRRADIDDVGSILGLIEPLERDGLLVKRGRELIEMEIGYYSVIEHDNKITGCVALYPFPESQMGELACLAVSQQWQSRGHGDALLRHTEQRARQLGLERLFVLTTQTAHWFVERGFVEAELSELPLRKQELYNYQRRSKAFVKML</sequence>
<evidence type="ECO:0000256" key="3">
    <source>
        <dbReference type="ARBA" id="ARBA00022571"/>
    </source>
</evidence>
<dbReference type="PROSITE" id="PS51186">
    <property type="entry name" value="GNAT"/>
    <property type="match status" value="1"/>
</dbReference>
<evidence type="ECO:0000256" key="7">
    <source>
        <dbReference type="ARBA" id="ARBA00048372"/>
    </source>
</evidence>
<comment type="pathway">
    <text evidence="1 8">Amino-acid biosynthesis; L-arginine biosynthesis; N(2)-acetyl-L-ornithine from L-glutamate: step 1/4.</text>
</comment>
<feature type="domain" description="N-acetyltransferase" evidence="9">
    <location>
        <begin position="291"/>
        <end position="430"/>
    </location>
</feature>
<dbReference type="UniPathway" id="UPA00068">
    <property type="reaction ID" value="UER00106"/>
</dbReference>
<dbReference type="CDD" id="cd04301">
    <property type="entry name" value="NAT_SF"/>
    <property type="match status" value="1"/>
</dbReference>
<accession>A0A2S0P751</accession>
<dbReference type="KEGG" id="maer:DAI18_03070"/>
<keyword evidence="3 8" id="KW-0055">Arginine biosynthesis</keyword>
<dbReference type="InterPro" id="IPR033719">
    <property type="entry name" value="NAGS_kin"/>
</dbReference>
<dbReference type="AlphaFoldDB" id="A0A2S0P751"/>
<dbReference type="InterPro" id="IPR001048">
    <property type="entry name" value="Asp/Glu/Uridylate_kinase"/>
</dbReference>
<dbReference type="HAMAP" id="MF_01105">
    <property type="entry name" value="N_acetyl_glu_synth"/>
    <property type="match status" value="1"/>
</dbReference>
<evidence type="ECO:0000313" key="10">
    <source>
        <dbReference type="EMBL" id="AVY93133.1"/>
    </source>
</evidence>
<name>A0A2S0P751_9NEIS</name>
<dbReference type="SUPFAM" id="SSF55729">
    <property type="entry name" value="Acyl-CoA N-acyltransferases (Nat)"/>
    <property type="match status" value="1"/>
</dbReference>
<dbReference type="GO" id="GO:0005737">
    <property type="term" value="C:cytoplasm"/>
    <property type="evidence" value="ECO:0007669"/>
    <property type="project" value="UniProtKB-SubCell"/>
</dbReference>
<dbReference type="Gene3D" id="3.40.630.30">
    <property type="match status" value="1"/>
</dbReference>
<protein>
    <recommendedName>
        <fullName evidence="8">Amino-acid acetyltransferase</fullName>
        <ecNumber evidence="8">2.3.1.1</ecNumber>
    </recommendedName>
    <alternativeName>
        <fullName evidence="8">N-acetylglutamate synthase</fullName>
        <shortName evidence="8">AGS</shortName>
        <shortName evidence="8">NAGS</shortName>
    </alternativeName>
</protein>
<gene>
    <name evidence="8" type="primary">argA</name>
    <name evidence="10" type="ORF">DAI18_03070</name>
</gene>
<dbReference type="InterPro" id="IPR010167">
    <property type="entry name" value="NH2A_AcTrfase"/>
</dbReference>
<evidence type="ECO:0000256" key="2">
    <source>
        <dbReference type="ARBA" id="ARBA00009145"/>
    </source>
</evidence>
<keyword evidence="4 8" id="KW-0028">Amino-acid biosynthesis</keyword>
<dbReference type="InterPro" id="IPR000182">
    <property type="entry name" value="GNAT_dom"/>
</dbReference>
<evidence type="ECO:0000313" key="11">
    <source>
        <dbReference type="Proteomes" id="UP000244173"/>
    </source>
</evidence>
<dbReference type="PANTHER" id="PTHR30602:SF12">
    <property type="entry name" value="AMINO-ACID ACETYLTRANSFERASE NAGS1, CHLOROPLASTIC-RELATED"/>
    <property type="match status" value="1"/>
</dbReference>
<evidence type="ECO:0000256" key="1">
    <source>
        <dbReference type="ARBA" id="ARBA00004925"/>
    </source>
</evidence>
<dbReference type="EC" id="2.3.1.1" evidence="8"/>
<evidence type="ECO:0000256" key="5">
    <source>
        <dbReference type="ARBA" id="ARBA00022679"/>
    </source>
</evidence>
<dbReference type="PIRSF" id="PIRSF000423">
    <property type="entry name" value="ArgA"/>
    <property type="match status" value="1"/>
</dbReference>
<evidence type="ECO:0000256" key="8">
    <source>
        <dbReference type="HAMAP-Rule" id="MF_01105"/>
    </source>
</evidence>
<dbReference type="Pfam" id="PF00696">
    <property type="entry name" value="AA_kinase"/>
    <property type="match status" value="1"/>
</dbReference>
<dbReference type="STRING" id="1122240.GCA_000620105_03074"/>
<dbReference type="GO" id="GO:0004042">
    <property type="term" value="F:L-glutamate N-acetyltransferase activity"/>
    <property type="evidence" value="ECO:0007669"/>
    <property type="project" value="UniProtKB-UniRule"/>
</dbReference>
<reference evidence="10 11" key="1">
    <citation type="submission" date="2018-04" db="EMBL/GenBank/DDBJ databases">
        <title>Denitrifier Microvirgula.</title>
        <authorList>
            <person name="Anderson E."/>
            <person name="Jang J."/>
            <person name="Ishii S."/>
        </authorList>
    </citation>
    <scope>NUCLEOTIDE SEQUENCE [LARGE SCALE GENOMIC DNA]</scope>
    <source>
        <strain evidence="10 11">BE2.4</strain>
    </source>
</reference>
<dbReference type="RefSeq" id="WP_107888704.1">
    <property type="nucleotide sequence ID" value="NZ_CALFSO010000121.1"/>
</dbReference>
<dbReference type="SUPFAM" id="SSF53633">
    <property type="entry name" value="Carbamate kinase-like"/>
    <property type="match status" value="1"/>
</dbReference>
<dbReference type="InterPro" id="IPR036393">
    <property type="entry name" value="AceGlu_kinase-like_sf"/>
</dbReference>
<dbReference type="GO" id="GO:0006526">
    <property type="term" value="P:L-arginine biosynthetic process"/>
    <property type="evidence" value="ECO:0007669"/>
    <property type="project" value="UniProtKB-UniRule"/>
</dbReference>